<dbReference type="GO" id="GO:0016020">
    <property type="term" value="C:membrane"/>
    <property type="evidence" value="ECO:0007669"/>
    <property type="project" value="TreeGrafter"/>
</dbReference>
<reference evidence="2 3" key="1">
    <citation type="submission" date="2018-12" db="EMBL/GenBank/DDBJ databases">
        <authorList>
            <person name="Sun L."/>
            <person name="Chen Z."/>
        </authorList>
    </citation>
    <scope>NUCLEOTIDE SEQUENCE [LARGE SCALE GENOMIC DNA]</scope>
    <source>
        <strain evidence="2 3">3-5-3</strain>
    </source>
</reference>
<evidence type="ECO:0000313" key="2">
    <source>
        <dbReference type="EMBL" id="RUT33393.1"/>
    </source>
</evidence>
<dbReference type="InterPro" id="IPR029039">
    <property type="entry name" value="Flavoprotein-like_sf"/>
</dbReference>
<dbReference type="SUPFAM" id="SSF52218">
    <property type="entry name" value="Flavoproteins"/>
    <property type="match status" value="1"/>
</dbReference>
<dbReference type="RefSeq" id="WP_127198508.1">
    <property type="nucleotide sequence ID" value="NZ_RZNX01000002.1"/>
</dbReference>
<organism evidence="2 3">
    <name type="scientific">Paenibacillus zeisoli</name>
    <dbReference type="NCBI Taxonomy" id="2496267"/>
    <lineage>
        <taxon>Bacteria</taxon>
        <taxon>Bacillati</taxon>
        <taxon>Bacillota</taxon>
        <taxon>Bacilli</taxon>
        <taxon>Bacillales</taxon>
        <taxon>Paenibacillaceae</taxon>
        <taxon>Paenibacillus</taxon>
    </lineage>
</organism>
<name>A0A3S1B6Z2_9BACL</name>
<dbReference type="PROSITE" id="PS00201">
    <property type="entry name" value="FLAVODOXIN"/>
    <property type="match status" value="1"/>
</dbReference>
<dbReference type="GO" id="GO:0010181">
    <property type="term" value="F:FMN binding"/>
    <property type="evidence" value="ECO:0007669"/>
    <property type="project" value="InterPro"/>
</dbReference>
<dbReference type="GO" id="GO:0003955">
    <property type="term" value="F:NAD(P)H dehydrogenase (quinone) activity"/>
    <property type="evidence" value="ECO:0007669"/>
    <property type="project" value="TreeGrafter"/>
</dbReference>
<feature type="domain" description="Flavodoxin-like" evidence="1">
    <location>
        <begin position="3"/>
        <end position="166"/>
    </location>
</feature>
<dbReference type="PANTHER" id="PTHR30546">
    <property type="entry name" value="FLAVODOXIN-RELATED PROTEIN WRBA-RELATED"/>
    <property type="match status" value="1"/>
</dbReference>
<accession>A0A3S1B6Z2</accession>
<dbReference type="PANTHER" id="PTHR30546:SF23">
    <property type="entry name" value="FLAVOPROTEIN-LIKE PROTEIN YCP4-RELATED"/>
    <property type="match status" value="1"/>
</dbReference>
<dbReference type="InterPro" id="IPR001226">
    <property type="entry name" value="Flavodoxin_CS"/>
</dbReference>
<dbReference type="Gene3D" id="3.40.50.360">
    <property type="match status" value="1"/>
</dbReference>
<dbReference type="EMBL" id="RZNX01000002">
    <property type="protein sequence ID" value="RUT33393.1"/>
    <property type="molecule type" value="Genomic_DNA"/>
</dbReference>
<dbReference type="PROSITE" id="PS50902">
    <property type="entry name" value="FLAVODOXIN_LIKE"/>
    <property type="match status" value="1"/>
</dbReference>
<dbReference type="InterPro" id="IPR005025">
    <property type="entry name" value="FMN_Rdtase-like_dom"/>
</dbReference>
<evidence type="ECO:0000259" key="1">
    <source>
        <dbReference type="PROSITE" id="PS50902"/>
    </source>
</evidence>
<protein>
    <submittedName>
        <fullName evidence="2">Flavodoxin family protein</fullName>
    </submittedName>
</protein>
<dbReference type="InterPro" id="IPR008254">
    <property type="entry name" value="Flavodoxin/NO_synth"/>
</dbReference>
<sequence>MNIYVVYDSDNGHTEALARAVAQGAEIPGAKVHLHHVKDARVEDLTGMDAILWGCPGHFGSISGGLKNWIDKLGYLWAQGKLVGKVGAVFCTTATVHGGVEATLLNLIVPMLHQGMIIVGLPGNIRENALYGSYYGVGVTCPVELSPYDPPNLPSEKDLALGRALGQRAANVAAKLSDAQIR</sequence>
<gene>
    <name evidence="2" type="ORF">EJP77_07020</name>
</gene>
<dbReference type="Pfam" id="PF03358">
    <property type="entry name" value="FMN_red"/>
    <property type="match status" value="1"/>
</dbReference>
<dbReference type="Proteomes" id="UP000272464">
    <property type="component" value="Unassembled WGS sequence"/>
</dbReference>
<keyword evidence="3" id="KW-1185">Reference proteome</keyword>
<proteinExistence type="predicted"/>
<dbReference type="AlphaFoldDB" id="A0A3S1B6Z2"/>
<comment type="caution">
    <text evidence="2">The sequence shown here is derived from an EMBL/GenBank/DDBJ whole genome shotgun (WGS) entry which is preliminary data.</text>
</comment>
<dbReference type="OrthoDB" id="9801479at2"/>
<dbReference type="GO" id="GO:0009055">
    <property type="term" value="F:electron transfer activity"/>
    <property type="evidence" value="ECO:0007669"/>
    <property type="project" value="InterPro"/>
</dbReference>
<evidence type="ECO:0000313" key="3">
    <source>
        <dbReference type="Proteomes" id="UP000272464"/>
    </source>
</evidence>